<evidence type="ECO:0000259" key="10">
    <source>
        <dbReference type="PROSITE" id="PS50885"/>
    </source>
</evidence>
<dbReference type="OrthoDB" id="9814202at2"/>
<reference evidence="12 13" key="1">
    <citation type="submission" date="2017-04" db="EMBL/GenBank/DDBJ databases">
        <authorList>
            <person name="Afonso C.L."/>
            <person name="Miller P.J."/>
            <person name="Scott M.A."/>
            <person name="Spackman E."/>
            <person name="Goraichik I."/>
            <person name="Dimitrov K.M."/>
            <person name="Suarez D.L."/>
            <person name="Swayne D.E."/>
        </authorList>
    </citation>
    <scope>NUCLEOTIDE SEQUENCE [LARGE SCALE GENOMIC DNA]</scope>
    <source>
        <strain evidence="12 13">CGMCC 1.10972</strain>
    </source>
</reference>
<dbReference type="Gene3D" id="1.10.3430.10">
    <property type="entry name" value="Ammonium transporter AmtB like domains"/>
    <property type="match status" value="1"/>
</dbReference>
<dbReference type="NCBIfam" id="TIGR00254">
    <property type="entry name" value="GGDEF"/>
    <property type="match status" value="1"/>
</dbReference>
<comment type="similarity">
    <text evidence="2">Belongs to the ammonia transporter channel (TC 1.A.11.2) family.</text>
</comment>
<feature type="transmembrane region" description="Helical" evidence="8">
    <location>
        <begin position="70"/>
        <end position="91"/>
    </location>
</feature>
<dbReference type="InterPro" id="IPR018047">
    <property type="entry name" value="Ammonium_transpt_CS"/>
</dbReference>
<sequence length="1045" mass="112130">MKRLIIGSGALLLAEPAWAGSVRETLSEPASIAWVITAAALVLMMQAGFMMLEAGLVRSKNSINVAQKNLLDFVFAALAFAIVGFMIAFGRDGGYGFGLDADSFLLSNLDPSGIAFFAFQVMFCGTAATILSGATAERLRLSVYVIASVVVGALIYPVFAHWAWGNVLDPSASAFLANRHFVDFAGSTVVHATGAWVSLAGCLVLGPRIGRFGADGRPNRIAGHSTVIATAGTLLIFFGWLGFNGGSTFEANAAVGGIVANTVLAGAAGGAVGYLLCLRGDGVTYPEFTMYGLLGGLVAITAGCHLLTPGGAILIGALGGGAAIGTNAFIERRFRIDDALGVIGIHGVAGVVGTIGLAFVAPLERLPAGSRLDQFDIQAIGSLVNFIWVFCASYILFRVLDAIRPIRVSAADEERGLNQTEHASAIGLGGMEQTLERIVHGTADLGARLPVLVGEETERLTRLFNSFLDNLETNELQHRSLEEARRASQEAERLATLADAASEGILLLAEGRIRDANPAAQRLLRIDASPEFHPHIMEFVASADRSRFADALQTIADEPFQVEMQCEGAAFPVEVKLKSIMFRGMQMMIVALTDLSARLAAEERIRFIALHDGLTGLPNRMLFGQTLDETLAGLRDDGPLSALLLIDLDRFKAINDLYGHPAGDALLAAVSARLKQAVGSKGLAARCGGDEFAIILRDISFANQATDFAMRLLQSLREPVDLGNGVRINPGASIGVAILPRDGRESSIVTSRADTALYYAKRQGRNTYKVFAPGMDAEEQTRLELEEGLAHAIARDELLVLYQPRIDLFQRSVVSYEALIRWRHPSRGLISPATFIPIAEQSGRIAEIGEWVMRQACRQAVASFGEASVSVNVSALQFRAKGFVETVMRILDETGLRPERLEIELTESALVDDRDQALGILRHLKKLGVRVSLDDFGTGYSSLSYLRVFPFDALKIDRSFVRDIESGDGSLAILEAVLRLGRAMRLRVVAEGVETAAQLDILQRLRCDEVQGYLFAKPAEPEALANFDPVTVFDTGRSVGPSRAA</sequence>
<proteinExistence type="inferred from homology"/>
<dbReference type="InterPro" id="IPR029787">
    <property type="entry name" value="Nucleotide_cyclase"/>
</dbReference>
<dbReference type="EMBL" id="FWXR01000013">
    <property type="protein sequence ID" value="SMC93527.1"/>
    <property type="molecule type" value="Genomic_DNA"/>
</dbReference>
<dbReference type="Gene3D" id="3.30.70.270">
    <property type="match status" value="1"/>
</dbReference>
<evidence type="ECO:0000256" key="6">
    <source>
        <dbReference type="ARBA" id="ARBA00023136"/>
    </source>
</evidence>
<dbReference type="GO" id="GO:0008519">
    <property type="term" value="F:ammonium channel activity"/>
    <property type="evidence" value="ECO:0007669"/>
    <property type="project" value="InterPro"/>
</dbReference>
<evidence type="ECO:0000259" key="11">
    <source>
        <dbReference type="PROSITE" id="PS50887"/>
    </source>
</evidence>
<feature type="transmembrane region" description="Helical" evidence="8">
    <location>
        <begin position="221"/>
        <end position="241"/>
    </location>
</feature>
<keyword evidence="6 8" id="KW-0472">Membrane</keyword>
<dbReference type="PROSITE" id="PS01219">
    <property type="entry name" value="AMMONIUM_TRANSP"/>
    <property type="match status" value="1"/>
</dbReference>
<feature type="transmembrane region" description="Helical" evidence="8">
    <location>
        <begin position="143"/>
        <end position="164"/>
    </location>
</feature>
<evidence type="ECO:0000256" key="8">
    <source>
        <dbReference type="SAM" id="Phobius"/>
    </source>
</evidence>
<dbReference type="InterPro" id="IPR052155">
    <property type="entry name" value="Biofilm_reg_signaling"/>
</dbReference>
<organism evidence="12 13">
    <name type="scientific">Fulvimarina manganoxydans</name>
    <dbReference type="NCBI Taxonomy" id="937218"/>
    <lineage>
        <taxon>Bacteria</taxon>
        <taxon>Pseudomonadati</taxon>
        <taxon>Pseudomonadota</taxon>
        <taxon>Alphaproteobacteria</taxon>
        <taxon>Hyphomicrobiales</taxon>
        <taxon>Aurantimonadaceae</taxon>
        <taxon>Fulvimarina</taxon>
    </lineage>
</organism>
<feature type="transmembrane region" description="Helical" evidence="8">
    <location>
        <begin position="375"/>
        <end position="397"/>
    </location>
</feature>
<dbReference type="InterPro" id="IPR035919">
    <property type="entry name" value="EAL_sf"/>
</dbReference>
<dbReference type="InterPro" id="IPR001633">
    <property type="entry name" value="EAL_dom"/>
</dbReference>
<dbReference type="Pfam" id="PF00909">
    <property type="entry name" value="Ammonium_transp"/>
    <property type="match status" value="1"/>
</dbReference>
<protein>
    <submittedName>
        <fullName evidence="12">Diguanylate cyclase/phosphodiesterase /ammonium transporter</fullName>
    </submittedName>
</protein>
<dbReference type="CDD" id="cd01948">
    <property type="entry name" value="EAL"/>
    <property type="match status" value="1"/>
</dbReference>
<dbReference type="Proteomes" id="UP000192656">
    <property type="component" value="Unassembled WGS sequence"/>
</dbReference>
<dbReference type="InterPro" id="IPR000160">
    <property type="entry name" value="GGDEF_dom"/>
</dbReference>
<evidence type="ECO:0000313" key="13">
    <source>
        <dbReference type="Proteomes" id="UP000192656"/>
    </source>
</evidence>
<dbReference type="RefSeq" id="WP_084410904.1">
    <property type="nucleotide sequence ID" value="NZ_FWXR01000013.1"/>
</dbReference>
<dbReference type="SMART" id="SM00052">
    <property type="entry name" value="EAL"/>
    <property type="match status" value="1"/>
</dbReference>
<dbReference type="InterPro" id="IPR024041">
    <property type="entry name" value="NH4_transpt_AmtB-like_dom"/>
</dbReference>
<dbReference type="Gene3D" id="3.30.450.20">
    <property type="entry name" value="PAS domain"/>
    <property type="match status" value="1"/>
</dbReference>
<evidence type="ECO:0000256" key="3">
    <source>
        <dbReference type="ARBA" id="ARBA00022448"/>
    </source>
</evidence>
<dbReference type="CDD" id="cd01949">
    <property type="entry name" value="GGDEF"/>
    <property type="match status" value="1"/>
</dbReference>
<dbReference type="Pfam" id="PF13188">
    <property type="entry name" value="PAS_8"/>
    <property type="match status" value="1"/>
</dbReference>
<dbReference type="Pfam" id="PF00990">
    <property type="entry name" value="GGDEF"/>
    <property type="match status" value="1"/>
</dbReference>
<dbReference type="PROSITE" id="PS50885">
    <property type="entry name" value="HAMP"/>
    <property type="match status" value="1"/>
</dbReference>
<dbReference type="Pfam" id="PF00563">
    <property type="entry name" value="EAL"/>
    <property type="match status" value="1"/>
</dbReference>
<dbReference type="PANTHER" id="PTHR44757:SF2">
    <property type="entry name" value="BIOFILM ARCHITECTURE MAINTENANCE PROTEIN MBAA"/>
    <property type="match status" value="1"/>
</dbReference>
<evidence type="ECO:0000256" key="2">
    <source>
        <dbReference type="ARBA" id="ARBA00005887"/>
    </source>
</evidence>
<keyword evidence="7" id="KW-0924">Ammonia transport</keyword>
<feature type="transmembrane region" description="Helical" evidence="8">
    <location>
        <begin position="288"/>
        <end position="308"/>
    </location>
</feature>
<evidence type="ECO:0000256" key="5">
    <source>
        <dbReference type="ARBA" id="ARBA00022989"/>
    </source>
</evidence>
<feature type="domain" description="HAMP" evidence="10">
    <location>
        <begin position="444"/>
        <end position="476"/>
    </location>
</feature>
<comment type="subcellular location">
    <subcellularLocation>
        <location evidence="1">Membrane</location>
        <topology evidence="1">Multi-pass membrane protein</topology>
    </subcellularLocation>
</comment>
<dbReference type="InterPro" id="IPR035965">
    <property type="entry name" value="PAS-like_dom_sf"/>
</dbReference>
<dbReference type="InterPro" id="IPR043128">
    <property type="entry name" value="Rev_trsase/Diguanyl_cyclase"/>
</dbReference>
<dbReference type="STRING" id="937218.SAMN06297251_11356"/>
<evidence type="ECO:0000259" key="9">
    <source>
        <dbReference type="PROSITE" id="PS50883"/>
    </source>
</evidence>
<evidence type="ECO:0000256" key="7">
    <source>
        <dbReference type="ARBA" id="ARBA00023177"/>
    </source>
</evidence>
<dbReference type="GO" id="GO:0007165">
    <property type="term" value="P:signal transduction"/>
    <property type="evidence" value="ECO:0007669"/>
    <property type="project" value="InterPro"/>
</dbReference>
<keyword evidence="3" id="KW-0813">Transport</keyword>
<dbReference type="SUPFAM" id="SSF141868">
    <property type="entry name" value="EAL domain-like"/>
    <property type="match status" value="1"/>
</dbReference>
<name>A0A1W2D7M0_9HYPH</name>
<dbReference type="SUPFAM" id="SSF111352">
    <property type="entry name" value="Ammonium transporter"/>
    <property type="match status" value="1"/>
</dbReference>
<dbReference type="GO" id="GO:0016020">
    <property type="term" value="C:membrane"/>
    <property type="evidence" value="ECO:0007669"/>
    <property type="project" value="UniProtKB-SubCell"/>
</dbReference>
<dbReference type="InterPro" id="IPR003660">
    <property type="entry name" value="HAMP_dom"/>
</dbReference>
<feature type="transmembrane region" description="Helical" evidence="8">
    <location>
        <begin position="253"/>
        <end position="276"/>
    </location>
</feature>
<feature type="transmembrane region" description="Helical" evidence="8">
    <location>
        <begin position="111"/>
        <end position="131"/>
    </location>
</feature>
<feature type="transmembrane region" description="Helical" evidence="8">
    <location>
        <begin position="342"/>
        <end position="363"/>
    </location>
</feature>
<dbReference type="PROSITE" id="PS50883">
    <property type="entry name" value="EAL"/>
    <property type="match status" value="1"/>
</dbReference>
<feature type="domain" description="EAL" evidence="9">
    <location>
        <begin position="782"/>
        <end position="1032"/>
    </location>
</feature>
<gene>
    <name evidence="12" type="ORF">SAMN06297251_11356</name>
</gene>
<dbReference type="PROSITE" id="PS50887">
    <property type="entry name" value="GGDEF"/>
    <property type="match status" value="1"/>
</dbReference>
<keyword evidence="4 8" id="KW-0812">Transmembrane</keyword>
<dbReference type="SMART" id="SM00267">
    <property type="entry name" value="GGDEF"/>
    <property type="match status" value="1"/>
</dbReference>
<accession>A0A1W2D7M0</accession>
<dbReference type="Gene3D" id="3.20.20.450">
    <property type="entry name" value="EAL domain"/>
    <property type="match status" value="1"/>
</dbReference>
<dbReference type="SUPFAM" id="SSF55073">
    <property type="entry name" value="Nucleotide cyclase"/>
    <property type="match status" value="1"/>
</dbReference>
<dbReference type="InterPro" id="IPR000014">
    <property type="entry name" value="PAS"/>
</dbReference>
<feature type="transmembrane region" description="Helical" evidence="8">
    <location>
        <begin position="184"/>
        <end position="209"/>
    </location>
</feature>
<dbReference type="InterPro" id="IPR029020">
    <property type="entry name" value="Ammonium/urea_transptr"/>
</dbReference>
<evidence type="ECO:0000313" key="12">
    <source>
        <dbReference type="EMBL" id="SMC93527.1"/>
    </source>
</evidence>
<evidence type="ECO:0000256" key="1">
    <source>
        <dbReference type="ARBA" id="ARBA00004141"/>
    </source>
</evidence>
<keyword evidence="13" id="KW-1185">Reference proteome</keyword>
<feature type="domain" description="GGDEF" evidence="11">
    <location>
        <begin position="639"/>
        <end position="773"/>
    </location>
</feature>
<dbReference type="SMART" id="SM00091">
    <property type="entry name" value="PAS"/>
    <property type="match status" value="1"/>
</dbReference>
<feature type="transmembrane region" description="Helical" evidence="8">
    <location>
        <begin position="29"/>
        <end position="49"/>
    </location>
</feature>
<dbReference type="SUPFAM" id="SSF55785">
    <property type="entry name" value="PYP-like sensor domain (PAS domain)"/>
    <property type="match status" value="1"/>
</dbReference>
<dbReference type="PANTHER" id="PTHR44757">
    <property type="entry name" value="DIGUANYLATE CYCLASE DGCP"/>
    <property type="match status" value="1"/>
</dbReference>
<dbReference type="AlphaFoldDB" id="A0A1W2D7M0"/>
<evidence type="ECO:0000256" key="4">
    <source>
        <dbReference type="ARBA" id="ARBA00022692"/>
    </source>
</evidence>
<keyword evidence="5 8" id="KW-1133">Transmembrane helix</keyword>